<organism evidence="1 2">
    <name type="scientific">Streptomyces anandii</name>
    <dbReference type="NCBI Taxonomy" id="285454"/>
    <lineage>
        <taxon>Bacteria</taxon>
        <taxon>Bacillati</taxon>
        <taxon>Actinomycetota</taxon>
        <taxon>Actinomycetes</taxon>
        <taxon>Kitasatosporales</taxon>
        <taxon>Streptomycetaceae</taxon>
        <taxon>Streptomyces</taxon>
    </lineage>
</organism>
<protein>
    <submittedName>
        <fullName evidence="1">Uncharacterized protein</fullName>
    </submittedName>
</protein>
<proteinExistence type="predicted"/>
<evidence type="ECO:0000313" key="2">
    <source>
        <dbReference type="Proteomes" id="UP001599756"/>
    </source>
</evidence>
<accession>A0ABW6HD96</accession>
<reference evidence="1 2" key="1">
    <citation type="submission" date="2024-09" db="EMBL/GenBank/DDBJ databases">
        <title>The Natural Products Discovery Center: Release of the First 8490 Sequenced Strains for Exploring Actinobacteria Biosynthetic Diversity.</title>
        <authorList>
            <person name="Kalkreuter E."/>
            <person name="Kautsar S.A."/>
            <person name="Yang D."/>
            <person name="Bader C.D."/>
            <person name="Teijaro C.N."/>
            <person name="Fluegel L."/>
            <person name="Davis C.M."/>
            <person name="Simpson J.R."/>
            <person name="Lauterbach L."/>
            <person name="Steele A.D."/>
            <person name="Gui C."/>
            <person name="Meng S."/>
            <person name="Li G."/>
            <person name="Viehrig K."/>
            <person name="Ye F."/>
            <person name="Su P."/>
            <person name="Kiefer A.F."/>
            <person name="Nichols A."/>
            <person name="Cepeda A.J."/>
            <person name="Yan W."/>
            <person name="Fan B."/>
            <person name="Jiang Y."/>
            <person name="Adhikari A."/>
            <person name="Zheng C.-J."/>
            <person name="Schuster L."/>
            <person name="Cowan T.M."/>
            <person name="Smanski M.J."/>
            <person name="Chevrette M.G."/>
            <person name="De Carvalho L.P.S."/>
            <person name="Shen B."/>
        </authorList>
    </citation>
    <scope>NUCLEOTIDE SEQUENCE [LARGE SCALE GENOMIC DNA]</scope>
    <source>
        <strain evidence="1 2">NPDC059500</strain>
    </source>
</reference>
<dbReference type="EMBL" id="JBHYTS010000063">
    <property type="protein sequence ID" value="MFE1754615.1"/>
    <property type="molecule type" value="Genomic_DNA"/>
</dbReference>
<sequence length="77" mass="8650">MTGRPGWAGLGWAGLGWEVDHKTCACLSDPIGGGFNIDFRDPATGYFVYYSNGMWSRTNYERHHSFLADANRDAFTR</sequence>
<dbReference type="RefSeq" id="WP_381842879.1">
    <property type="nucleotide sequence ID" value="NZ_JBHYTS010000063.1"/>
</dbReference>
<dbReference type="Proteomes" id="UP001599756">
    <property type="component" value="Unassembled WGS sequence"/>
</dbReference>
<keyword evidence="2" id="KW-1185">Reference proteome</keyword>
<evidence type="ECO:0000313" key="1">
    <source>
        <dbReference type="EMBL" id="MFE1754615.1"/>
    </source>
</evidence>
<gene>
    <name evidence="1" type="ORF">ACFW88_29405</name>
</gene>
<comment type="caution">
    <text evidence="1">The sequence shown here is derived from an EMBL/GenBank/DDBJ whole genome shotgun (WGS) entry which is preliminary data.</text>
</comment>
<name>A0ABW6HD96_9ACTN</name>